<dbReference type="GO" id="GO:0005886">
    <property type="term" value="C:plasma membrane"/>
    <property type="evidence" value="ECO:0007669"/>
    <property type="project" value="TreeGrafter"/>
</dbReference>
<keyword evidence="3" id="KW-1185">Reference proteome</keyword>
<comment type="caution">
    <text evidence="2">The sequence shown here is derived from an EMBL/GenBank/DDBJ whole genome shotgun (WGS) entry which is preliminary data.</text>
</comment>
<dbReference type="RefSeq" id="WP_158048861.1">
    <property type="nucleotide sequence ID" value="NZ_WAJR01000003.1"/>
</dbReference>
<feature type="transmembrane region" description="Helical" evidence="1">
    <location>
        <begin position="121"/>
        <end position="143"/>
    </location>
</feature>
<evidence type="ECO:0000256" key="1">
    <source>
        <dbReference type="SAM" id="Phobius"/>
    </source>
</evidence>
<feature type="transmembrane region" description="Helical" evidence="1">
    <location>
        <begin position="189"/>
        <end position="208"/>
    </location>
</feature>
<name>A0A6N6NT71_9ACTN</name>
<dbReference type="PANTHER" id="PTHR38095">
    <property type="entry name" value="ANAEROBIC DIMETHYL SULFOXIDE REDUCTASE CHAIN YNFH"/>
    <property type="match status" value="1"/>
</dbReference>
<dbReference type="GO" id="GO:0009389">
    <property type="term" value="F:dimethyl sulfoxide reductase activity"/>
    <property type="evidence" value="ECO:0007669"/>
    <property type="project" value="TreeGrafter"/>
</dbReference>
<dbReference type="InterPro" id="IPR007059">
    <property type="entry name" value="DmsC"/>
</dbReference>
<evidence type="ECO:0000313" key="2">
    <source>
        <dbReference type="EMBL" id="KAB1642051.1"/>
    </source>
</evidence>
<reference evidence="2 3" key="1">
    <citation type="submission" date="2019-09" db="EMBL/GenBank/DDBJ databases">
        <title>Whole genome shotgun sequencing (WGS) of Ellagibacter isourolithinifaciens DSM 104140(T) and Adlercreutzia muris DSM 29508(T).</title>
        <authorList>
            <person name="Stoll D.A."/>
            <person name="Danylec N."/>
            <person name="Huch M."/>
        </authorList>
    </citation>
    <scope>NUCLEOTIDE SEQUENCE [LARGE SCALE GENOMIC DNA]</scope>
    <source>
        <strain evidence="2 3">DSM 104140</strain>
    </source>
</reference>
<dbReference type="GO" id="GO:0019645">
    <property type="term" value="P:anaerobic electron transport chain"/>
    <property type="evidence" value="ECO:0007669"/>
    <property type="project" value="InterPro"/>
</dbReference>
<feature type="transmembrane region" description="Helical" evidence="1">
    <location>
        <begin position="271"/>
        <end position="290"/>
    </location>
</feature>
<feature type="transmembrane region" description="Helical" evidence="1">
    <location>
        <begin position="158"/>
        <end position="177"/>
    </location>
</feature>
<protein>
    <submittedName>
        <fullName evidence="2">DMSO reductase</fullName>
    </submittedName>
</protein>
<accession>A0A6N6NT71</accession>
<keyword evidence="1" id="KW-1133">Transmembrane helix</keyword>
<organism evidence="2 3">
    <name type="scientific">Ellagibacter isourolithinifaciens</name>
    <dbReference type="NCBI Taxonomy" id="2137581"/>
    <lineage>
        <taxon>Bacteria</taxon>
        <taxon>Bacillati</taxon>
        <taxon>Actinomycetota</taxon>
        <taxon>Coriobacteriia</taxon>
        <taxon>Eggerthellales</taxon>
        <taxon>Eggerthellaceae</taxon>
        <taxon>Ellagibacter</taxon>
    </lineage>
</organism>
<dbReference type="PANTHER" id="PTHR38095:SF3">
    <property type="entry name" value="ANAEROBIC DIMETHYL SULFOXIDE REDUCTASE, SUBUNIT C"/>
    <property type="match status" value="1"/>
</dbReference>
<keyword evidence="1" id="KW-0812">Transmembrane</keyword>
<proteinExistence type="predicted"/>
<dbReference type="EMBL" id="WAJR01000003">
    <property type="protein sequence ID" value="KAB1642051.1"/>
    <property type="molecule type" value="Genomic_DNA"/>
</dbReference>
<feature type="transmembrane region" description="Helical" evidence="1">
    <location>
        <begin position="12"/>
        <end position="31"/>
    </location>
</feature>
<dbReference type="GO" id="GO:0009390">
    <property type="term" value="C:dimethyl sulfoxide reductase complex"/>
    <property type="evidence" value="ECO:0007669"/>
    <property type="project" value="TreeGrafter"/>
</dbReference>
<sequence length="303" mass="32136">MSTGFATAFNEITLVLFTTLAPSGAVAYALMSFPIIRGMLSDDAHHRIDKALCIPLIVSLVGLVASATHLGNPANALYVFMGVGRSPLSNEVFSAVIFLAFSGVYWLYSFAVKPRRLLQRLLAVGACVSAIACITAIAFAYSADTIVTWNTPFSPLSLWANALLGGPVLAIVGLRAARWKSRGNRFGRFMLVFAIVVLAACLVVYALQGAIVLPVENAVASAGDLVPHYALLVCFFAVFAAAGIAVDALLLFRTSVSQEGKASPDEMTISVVRASVAALLVLAGIFVMRFSSYMMHMTVGISF</sequence>
<dbReference type="GeneID" id="98657256"/>
<dbReference type="OrthoDB" id="3177921at2"/>
<evidence type="ECO:0000313" key="3">
    <source>
        <dbReference type="Proteomes" id="UP000468668"/>
    </source>
</evidence>
<keyword evidence="1" id="KW-0472">Membrane</keyword>
<feature type="transmembrane region" description="Helical" evidence="1">
    <location>
        <begin position="228"/>
        <end position="250"/>
    </location>
</feature>
<gene>
    <name evidence="2" type="ORF">F8C90_02430</name>
</gene>
<feature type="transmembrane region" description="Helical" evidence="1">
    <location>
        <begin position="52"/>
        <end position="72"/>
    </location>
</feature>
<feature type="transmembrane region" description="Helical" evidence="1">
    <location>
        <begin position="92"/>
        <end position="109"/>
    </location>
</feature>
<dbReference type="Pfam" id="PF04976">
    <property type="entry name" value="DmsC"/>
    <property type="match status" value="1"/>
</dbReference>
<dbReference type="AlphaFoldDB" id="A0A6N6NT71"/>
<dbReference type="Proteomes" id="UP000468668">
    <property type="component" value="Unassembled WGS sequence"/>
</dbReference>